<keyword evidence="12" id="KW-1185">Reference proteome</keyword>
<dbReference type="Proteomes" id="UP000323824">
    <property type="component" value="Chromosome"/>
</dbReference>
<dbReference type="SUPFAM" id="SSF53187">
    <property type="entry name" value="Zn-dependent exopeptidases"/>
    <property type="match status" value="1"/>
</dbReference>
<dbReference type="InterPro" id="IPR011650">
    <property type="entry name" value="Peptidase_M20_dimer"/>
</dbReference>
<dbReference type="GO" id="GO:0008270">
    <property type="term" value="F:zinc ion binding"/>
    <property type="evidence" value="ECO:0007669"/>
    <property type="project" value="UniProtKB-UniRule"/>
</dbReference>
<dbReference type="SUPFAM" id="SSF55031">
    <property type="entry name" value="Bacterial exopeptidase dimerisation domain"/>
    <property type="match status" value="1"/>
</dbReference>
<dbReference type="PROSITE" id="PS00759">
    <property type="entry name" value="ARGE_DAPE_CPG2_2"/>
    <property type="match status" value="1"/>
</dbReference>
<protein>
    <recommendedName>
        <fullName evidence="7">Peptidase T</fullName>
        <ecNumber evidence="7">3.4.11.4</ecNumber>
    </recommendedName>
    <alternativeName>
        <fullName evidence="7">Aminotripeptidase</fullName>
        <shortName evidence="7">Tripeptidase</shortName>
    </alternativeName>
    <alternativeName>
        <fullName evidence="7">Tripeptide aminopeptidase</fullName>
    </alternativeName>
</protein>
<evidence type="ECO:0000313" key="12">
    <source>
        <dbReference type="Proteomes" id="UP000323824"/>
    </source>
</evidence>
<feature type="active site" description="Proton acceptor" evidence="7 8">
    <location>
        <position position="177"/>
    </location>
</feature>
<comment type="function">
    <text evidence="7">Cleaves the N-terminal amino acid of tripeptides.</text>
</comment>
<comment type="cofactor">
    <cofactor evidence="7 9">
        <name>Zn(2+)</name>
        <dbReference type="ChEBI" id="CHEBI:29105"/>
    </cofactor>
    <text evidence="7 9">Binds 2 Zn(2+) ions per subunit.</text>
</comment>
<feature type="binding site" evidence="7 9">
    <location>
        <position position="178"/>
    </location>
    <ligand>
        <name>Zn(2+)</name>
        <dbReference type="ChEBI" id="CHEBI:29105"/>
        <label>2</label>
    </ligand>
</feature>
<dbReference type="NCBIfam" id="NF003976">
    <property type="entry name" value="PRK05469.1"/>
    <property type="match status" value="1"/>
</dbReference>
<feature type="binding site" evidence="7 9">
    <location>
        <position position="143"/>
    </location>
    <ligand>
        <name>Zn(2+)</name>
        <dbReference type="ChEBI" id="CHEBI:29105"/>
        <label>2</label>
    </ligand>
</feature>
<dbReference type="EC" id="3.4.11.4" evidence="7"/>
<keyword evidence="5 7" id="KW-0862">Zinc</keyword>
<name>A0A5C1QBC1_9SPIO</name>
<comment type="similarity">
    <text evidence="1 7">Belongs to the peptidase M20B family.</text>
</comment>
<evidence type="ECO:0000256" key="4">
    <source>
        <dbReference type="ARBA" id="ARBA00022801"/>
    </source>
</evidence>
<evidence type="ECO:0000256" key="2">
    <source>
        <dbReference type="ARBA" id="ARBA00022670"/>
    </source>
</evidence>
<keyword evidence="7 11" id="KW-0031">Aminopeptidase</keyword>
<keyword evidence="6 7" id="KW-0482">Metalloprotease</keyword>
<feature type="binding site" evidence="7 9">
    <location>
        <position position="80"/>
    </location>
    <ligand>
        <name>Zn(2+)</name>
        <dbReference type="ChEBI" id="CHEBI:29105"/>
        <label>1</label>
    </ligand>
</feature>
<feature type="binding site" evidence="7 9">
    <location>
        <position position="200"/>
    </location>
    <ligand>
        <name>Zn(2+)</name>
        <dbReference type="ChEBI" id="CHEBI:29105"/>
        <label>1</label>
    </ligand>
</feature>
<dbReference type="CDD" id="cd03892">
    <property type="entry name" value="M20_peptT"/>
    <property type="match status" value="1"/>
</dbReference>
<dbReference type="AlphaFoldDB" id="A0A5C1QBC1"/>
<feature type="binding site" evidence="7 9">
    <location>
        <position position="143"/>
    </location>
    <ligand>
        <name>Zn(2+)</name>
        <dbReference type="ChEBI" id="CHEBI:29105"/>
        <label>1</label>
    </ligand>
</feature>
<evidence type="ECO:0000259" key="10">
    <source>
        <dbReference type="Pfam" id="PF07687"/>
    </source>
</evidence>
<dbReference type="RefSeq" id="WP_149566721.1">
    <property type="nucleotide sequence ID" value="NZ_CP035807.1"/>
</dbReference>
<dbReference type="InterPro" id="IPR036264">
    <property type="entry name" value="Bact_exopeptidase_dim_dom"/>
</dbReference>
<feature type="active site" evidence="7 8">
    <location>
        <position position="82"/>
    </location>
</feature>
<dbReference type="EMBL" id="CP035807">
    <property type="protein sequence ID" value="QEN03462.1"/>
    <property type="molecule type" value="Genomic_DNA"/>
</dbReference>
<feature type="domain" description="Peptidase M20 dimerisation" evidence="10">
    <location>
        <begin position="209"/>
        <end position="306"/>
    </location>
</feature>
<evidence type="ECO:0000256" key="6">
    <source>
        <dbReference type="ARBA" id="ARBA00023049"/>
    </source>
</evidence>
<accession>A0A5C1QBC1</accession>
<comment type="catalytic activity">
    <reaction evidence="7">
        <text>Release of the N-terminal residue from a tripeptide.</text>
        <dbReference type="EC" id="3.4.11.4"/>
    </reaction>
</comment>
<dbReference type="InterPro" id="IPR001261">
    <property type="entry name" value="ArgE/DapE_CS"/>
</dbReference>
<dbReference type="Gene3D" id="3.30.70.360">
    <property type="match status" value="1"/>
</dbReference>
<comment type="subcellular location">
    <subcellularLocation>
        <location evidence="7">Cytoplasm</location>
    </subcellularLocation>
</comment>
<evidence type="ECO:0000256" key="8">
    <source>
        <dbReference type="PIRSR" id="PIRSR037215-1"/>
    </source>
</evidence>
<feature type="binding site" evidence="7 9">
    <location>
        <position position="381"/>
    </location>
    <ligand>
        <name>Zn(2+)</name>
        <dbReference type="ChEBI" id="CHEBI:29105"/>
        <label>2</label>
    </ligand>
</feature>
<evidence type="ECO:0000256" key="9">
    <source>
        <dbReference type="PIRSR" id="PIRSR037215-2"/>
    </source>
</evidence>
<gene>
    <name evidence="7 11" type="primary">pepT</name>
    <name evidence="11" type="ORF">EW093_01660</name>
</gene>
<dbReference type="InterPro" id="IPR002933">
    <property type="entry name" value="Peptidase_M20"/>
</dbReference>
<proteinExistence type="inferred from homology"/>
<dbReference type="GO" id="GO:0043171">
    <property type="term" value="P:peptide catabolic process"/>
    <property type="evidence" value="ECO:0007669"/>
    <property type="project" value="UniProtKB-UniRule"/>
</dbReference>
<dbReference type="KEGG" id="sper:EW093_01660"/>
<dbReference type="PANTHER" id="PTHR42994">
    <property type="entry name" value="PEPTIDASE T"/>
    <property type="match status" value="1"/>
</dbReference>
<evidence type="ECO:0000256" key="3">
    <source>
        <dbReference type="ARBA" id="ARBA00022723"/>
    </source>
</evidence>
<dbReference type="GO" id="GO:0005829">
    <property type="term" value="C:cytosol"/>
    <property type="evidence" value="ECO:0007669"/>
    <property type="project" value="TreeGrafter"/>
</dbReference>
<dbReference type="PROSITE" id="PS00758">
    <property type="entry name" value="ARGE_DAPE_CPG2_1"/>
    <property type="match status" value="1"/>
</dbReference>
<dbReference type="GO" id="GO:0008237">
    <property type="term" value="F:metallopeptidase activity"/>
    <property type="evidence" value="ECO:0007669"/>
    <property type="project" value="UniProtKB-KW"/>
</dbReference>
<dbReference type="PANTHER" id="PTHR42994:SF1">
    <property type="entry name" value="PEPTIDASE T"/>
    <property type="match status" value="1"/>
</dbReference>
<organism evidence="11 12">
    <name type="scientific">Thiospirochaeta perfilievii</name>
    <dbReference type="NCBI Taxonomy" id="252967"/>
    <lineage>
        <taxon>Bacteria</taxon>
        <taxon>Pseudomonadati</taxon>
        <taxon>Spirochaetota</taxon>
        <taxon>Spirochaetia</taxon>
        <taxon>Spirochaetales</taxon>
        <taxon>Spirochaetaceae</taxon>
        <taxon>Thiospirochaeta</taxon>
    </lineage>
</organism>
<dbReference type="Pfam" id="PF01546">
    <property type="entry name" value="Peptidase_M20"/>
    <property type="match status" value="1"/>
</dbReference>
<keyword evidence="4 7" id="KW-0378">Hydrolase</keyword>
<dbReference type="NCBIfam" id="TIGR01882">
    <property type="entry name" value="peptidase-T"/>
    <property type="match status" value="1"/>
</dbReference>
<dbReference type="InterPro" id="IPR010161">
    <property type="entry name" value="Peptidase_M20B"/>
</dbReference>
<evidence type="ECO:0000313" key="11">
    <source>
        <dbReference type="EMBL" id="QEN03462.1"/>
    </source>
</evidence>
<dbReference type="Pfam" id="PF07687">
    <property type="entry name" value="M20_dimer"/>
    <property type="match status" value="1"/>
</dbReference>
<reference evidence="11 12" key="1">
    <citation type="submission" date="2019-02" db="EMBL/GenBank/DDBJ databases">
        <authorList>
            <person name="Fomenkov A."/>
            <person name="Dubinina G."/>
            <person name="Grabovich M."/>
            <person name="Vincze T."/>
            <person name="Roberts R.J."/>
        </authorList>
    </citation>
    <scope>NUCLEOTIDE SEQUENCE [LARGE SCALE GENOMIC DNA]</scope>
    <source>
        <strain evidence="11 12">P</strain>
    </source>
</reference>
<keyword evidence="3 7" id="KW-0479">Metal-binding</keyword>
<evidence type="ECO:0000256" key="7">
    <source>
        <dbReference type="HAMAP-Rule" id="MF_00550"/>
    </source>
</evidence>
<dbReference type="PIRSF" id="PIRSF037215">
    <property type="entry name" value="Peptidase_M20B"/>
    <property type="match status" value="1"/>
</dbReference>
<dbReference type="HAMAP" id="MF_00550">
    <property type="entry name" value="Aminopeptidase_M20"/>
    <property type="match status" value="1"/>
</dbReference>
<dbReference type="OrthoDB" id="9804934at2"/>
<dbReference type="GO" id="GO:0045148">
    <property type="term" value="F:tripeptide aminopeptidase activity"/>
    <property type="evidence" value="ECO:0007669"/>
    <property type="project" value="UniProtKB-UniRule"/>
</dbReference>
<dbReference type="GO" id="GO:0006508">
    <property type="term" value="P:proteolysis"/>
    <property type="evidence" value="ECO:0007669"/>
    <property type="project" value="UniProtKB-UniRule"/>
</dbReference>
<dbReference type="NCBIfam" id="NF009920">
    <property type="entry name" value="PRK13381.1"/>
    <property type="match status" value="1"/>
</dbReference>
<evidence type="ECO:0000256" key="1">
    <source>
        <dbReference type="ARBA" id="ARBA00009692"/>
    </source>
</evidence>
<sequence>MRDSEVVKRFINYIKINTQSCEDSETCPSTKSQLDLAHLLEKELNELHLRDVSVDENGYVIAELPANTDKKLPVIGFIAHMDTAPDMSGLNVKPKFNHNYNGNDIVLNVDKGIILSPKNFPEMKNYIGDTLITTDGTTLLGADDKAGIAEIMTAIKYLIEHPEIEHGTIKIGFTPDEEIGQGADKFNIKKFAADYAYTVDGGEIGELEYENFNAAEGIIVVHGTNVHPGSAKNKMVNSIEIAGELNSLLPADQKPEYTDNYEGFFHLHTFNGTVEESKLKYIIRDHDMEKFAFKKDLLIGAVDFINKKYGNIVSIKIKDQYYNMREKIVPFFNIVKIAQKAMKEVGVTPIIKPVRGGTDGARLSYMGLPTPNIFTGGHNFHGKYEYIPVSSMEKSVEVIIKIVELTK</sequence>
<keyword evidence="7" id="KW-0963">Cytoplasm</keyword>
<reference evidence="11 12" key="2">
    <citation type="submission" date="2019-09" db="EMBL/GenBank/DDBJ databases">
        <title>Complete Genome Sequence and Methylome Analysis of free living Spirochaetas.</title>
        <authorList>
            <person name="Leshcheva N."/>
            <person name="Mikheeva N."/>
        </authorList>
    </citation>
    <scope>NUCLEOTIDE SEQUENCE [LARGE SCALE GENOMIC DNA]</scope>
    <source>
        <strain evidence="11 12">P</strain>
    </source>
</reference>
<keyword evidence="2 7" id="KW-0645">Protease</keyword>
<dbReference type="Gene3D" id="3.40.630.10">
    <property type="entry name" value="Zn peptidases"/>
    <property type="match status" value="1"/>
</dbReference>
<evidence type="ECO:0000256" key="5">
    <source>
        <dbReference type="ARBA" id="ARBA00022833"/>
    </source>
</evidence>